<keyword evidence="3" id="KW-0804">Transcription</keyword>
<dbReference type="PRINTS" id="PR00033">
    <property type="entry name" value="HTHASNC"/>
</dbReference>
<dbReference type="AlphaFoldDB" id="A0A2H5EWC6"/>
<keyword evidence="6" id="KW-1185">Reference proteome</keyword>
<dbReference type="InterPro" id="IPR036388">
    <property type="entry name" value="WH-like_DNA-bd_sf"/>
</dbReference>
<dbReference type="InterPro" id="IPR019885">
    <property type="entry name" value="Tscrpt_reg_HTH_AsnC-type_CS"/>
</dbReference>
<proteinExistence type="predicted"/>
<dbReference type="Gene3D" id="1.10.10.10">
    <property type="entry name" value="Winged helix-like DNA-binding domain superfamily/Winged helix DNA-binding domain"/>
    <property type="match status" value="1"/>
</dbReference>
<evidence type="ECO:0000256" key="2">
    <source>
        <dbReference type="ARBA" id="ARBA00023125"/>
    </source>
</evidence>
<organism evidence="5 6">
    <name type="scientific">Paracoccus zhejiangensis</name>
    <dbReference type="NCBI Taxonomy" id="1077935"/>
    <lineage>
        <taxon>Bacteria</taxon>
        <taxon>Pseudomonadati</taxon>
        <taxon>Pseudomonadota</taxon>
        <taxon>Alphaproteobacteria</taxon>
        <taxon>Rhodobacterales</taxon>
        <taxon>Paracoccaceae</taxon>
        <taxon>Paracoccus</taxon>
    </lineage>
</organism>
<dbReference type="SUPFAM" id="SSF46785">
    <property type="entry name" value="Winged helix' DNA-binding domain"/>
    <property type="match status" value="1"/>
</dbReference>
<sequence>MDRLDRKILNLMQRDAARTNADLADEVGLSPSSCLRRVRRLRGSGVIERVVAILNPAKAGRVLKAIVTVELQRHGEQQQARFLALATREEAVAQAYAVTSQTDVVLILRLKDMEEFDALCERLFRDDTNVARFFTMVVIRTAKEETAIRL</sequence>
<dbReference type="OrthoDB" id="7856348at2"/>
<keyword evidence="2" id="KW-0238">DNA-binding</keyword>
<dbReference type="InterPro" id="IPR011008">
    <property type="entry name" value="Dimeric_a/b-barrel"/>
</dbReference>
<dbReference type="PROSITE" id="PS00519">
    <property type="entry name" value="HTH_ASNC_1"/>
    <property type="match status" value="1"/>
</dbReference>
<evidence type="ECO:0000256" key="1">
    <source>
        <dbReference type="ARBA" id="ARBA00023015"/>
    </source>
</evidence>
<gene>
    <name evidence="5" type="ORF">CX676_05040</name>
</gene>
<dbReference type="GO" id="GO:0006355">
    <property type="term" value="P:regulation of DNA-templated transcription"/>
    <property type="evidence" value="ECO:0007669"/>
    <property type="project" value="UniProtKB-ARBA"/>
</dbReference>
<dbReference type="InterPro" id="IPR000485">
    <property type="entry name" value="AsnC-type_HTH_dom"/>
</dbReference>
<dbReference type="RefSeq" id="WP_101751650.1">
    <property type="nucleotide sequence ID" value="NZ_CP025430.1"/>
</dbReference>
<dbReference type="Pfam" id="PF01037">
    <property type="entry name" value="AsnC_trans_reg"/>
    <property type="match status" value="1"/>
</dbReference>
<dbReference type="SMART" id="SM00344">
    <property type="entry name" value="HTH_ASNC"/>
    <property type="match status" value="1"/>
</dbReference>
<dbReference type="Gene3D" id="3.30.70.920">
    <property type="match status" value="1"/>
</dbReference>
<accession>A0A2H5EWC6</accession>
<dbReference type="GO" id="GO:0005829">
    <property type="term" value="C:cytosol"/>
    <property type="evidence" value="ECO:0007669"/>
    <property type="project" value="TreeGrafter"/>
</dbReference>
<dbReference type="InterPro" id="IPR011991">
    <property type="entry name" value="ArsR-like_HTH"/>
</dbReference>
<dbReference type="KEGG" id="pzh:CX676_05040"/>
<dbReference type="CDD" id="cd00090">
    <property type="entry name" value="HTH_ARSR"/>
    <property type="match status" value="1"/>
</dbReference>
<evidence type="ECO:0000259" key="4">
    <source>
        <dbReference type="PROSITE" id="PS50956"/>
    </source>
</evidence>
<dbReference type="GO" id="GO:0043565">
    <property type="term" value="F:sequence-specific DNA binding"/>
    <property type="evidence" value="ECO:0007669"/>
    <property type="project" value="InterPro"/>
</dbReference>
<dbReference type="PROSITE" id="PS50956">
    <property type="entry name" value="HTH_ASNC_2"/>
    <property type="match status" value="1"/>
</dbReference>
<dbReference type="PANTHER" id="PTHR30154">
    <property type="entry name" value="LEUCINE-RESPONSIVE REGULATORY PROTEIN"/>
    <property type="match status" value="1"/>
</dbReference>
<dbReference type="InterPro" id="IPR036390">
    <property type="entry name" value="WH_DNA-bd_sf"/>
</dbReference>
<evidence type="ECO:0000313" key="6">
    <source>
        <dbReference type="Proteomes" id="UP000234530"/>
    </source>
</evidence>
<dbReference type="Proteomes" id="UP000234530">
    <property type="component" value="Chromosome"/>
</dbReference>
<dbReference type="InterPro" id="IPR019887">
    <property type="entry name" value="Tscrpt_reg_AsnC/Lrp_C"/>
</dbReference>
<dbReference type="SUPFAM" id="SSF54909">
    <property type="entry name" value="Dimeric alpha+beta barrel"/>
    <property type="match status" value="1"/>
</dbReference>
<protein>
    <submittedName>
        <fullName evidence="5">AsnC family transcriptional regulator</fullName>
    </submittedName>
</protein>
<reference evidence="5 6" key="1">
    <citation type="journal article" date="2013" name="Antonie Van Leeuwenhoek">
        <title>Paracoccus zhejiangensis sp. nov., isolated from activated sludge in wastewater-treatment system.</title>
        <authorList>
            <person name="Wu Z.G."/>
            <person name="Zhang D.F."/>
            <person name="Liu Y.L."/>
            <person name="Wang F."/>
            <person name="Jiang X."/>
            <person name="Li C."/>
            <person name="Li S.P."/>
            <person name="Hong Q."/>
            <person name="Li W.J."/>
        </authorList>
    </citation>
    <scope>NUCLEOTIDE SEQUENCE [LARGE SCALE GENOMIC DNA]</scope>
    <source>
        <strain evidence="5 6">J6</strain>
    </source>
</reference>
<name>A0A2H5EWC6_9RHOB</name>
<dbReference type="PANTHER" id="PTHR30154:SF34">
    <property type="entry name" value="TRANSCRIPTIONAL REGULATOR AZLB"/>
    <property type="match status" value="1"/>
</dbReference>
<dbReference type="GO" id="GO:0043200">
    <property type="term" value="P:response to amino acid"/>
    <property type="evidence" value="ECO:0007669"/>
    <property type="project" value="TreeGrafter"/>
</dbReference>
<keyword evidence="1" id="KW-0805">Transcription regulation</keyword>
<evidence type="ECO:0000256" key="3">
    <source>
        <dbReference type="ARBA" id="ARBA00023163"/>
    </source>
</evidence>
<evidence type="ECO:0000313" key="5">
    <source>
        <dbReference type="EMBL" id="AUH63608.1"/>
    </source>
</evidence>
<feature type="domain" description="HTH asnC-type" evidence="4">
    <location>
        <begin position="1"/>
        <end position="62"/>
    </location>
</feature>
<dbReference type="InterPro" id="IPR019888">
    <property type="entry name" value="Tscrpt_reg_AsnC-like"/>
</dbReference>
<dbReference type="Pfam" id="PF13412">
    <property type="entry name" value="HTH_24"/>
    <property type="match status" value="1"/>
</dbReference>
<dbReference type="EMBL" id="CP025430">
    <property type="protein sequence ID" value="AUH63608.1"/>
    <property type="molecule type" value="Genomic_DNA"/>
</dbReference>